<dbReference type="Proteomes" id="UP000322545">
    <property type="component" value="Unassembled WGS sequence"/>
</dbReference>
<feature type="region of interest" description="Disordered" evidence="1">
    <location>
        <begin position="1"/>
        <end position="21"/>
    </location>
</feature>
<reference evidence="2 3" key="1">
    <citation type="submission" date="2016-11" db="EMBL/GenBank/DDBJ databases">
        <authorList>
            <person name="Varghese N."/>
            <person name="Submissions S."/>
        </authorList>
    </citation>
    <scope>NUCLEOTIDE SEQUENCE [LARGE SCALE GENOMIC DNA]</scope>
    <source>
        <strain evidence="2 3">DSM 28249</strain>
    </source>
</reference>
<evidence type="ECO:0000313" key="3">
    <source>
        <dbReference type="Proteomes" id="UP000322545"/>
    </source>
</evidence>
<proteinExistence type="predicted"/>
<keyword evidence="3" id="KW-1185">Reference proteome</keyword>
<accession>A0A1M7CTP0</accession>
<name>A0A1M7CTP0_9RHOB</name>
<protein>
    <submittedName>
        <fullName evidence="2">Uncharacterized protein</fullName>
    </submittedName>
</protein>
<dbReference type="AlphaFoldDB" id="A0A1M7CTP0"/>
<dbReference type="EMBL" id="FRCB01000002">
    <property type="protein sequence ID" value="SHL70698.1"/>
    <property type="molecule type" value="Genomic_DNA"/>
</dbReference>
<evidence type="ECO:0000256" key="1">
    <source>
        <dbReference type="SAM" id="MobiDB-lite"/>
    </source>
</evidence>
<evidence type="ECO:0000313" key="2">
    <source>
        <dbReference type="EMBL" id="SHL70698.1"/>
    </source>
</evidence>
<organism evidence="2 3">
    <name type="scientific">Roseovarius litoreus</name>
    <dbReference type="NCBI Taxonomy" id="1155722"/>
    <lineage>
        <taxon>Bacteria</taxon>
        <taxon>Pseudomonadati</taxon>
        <taxon>Pseudomonadota</taxon>
        <taxon>Alphaproteobacteria</taxon>
        <taxon>Rhodobacterales</taxon>
        <taxon>Roseobacteraceae</taxon>
        <taxon>Roseovarius</taxon>
    </lineage>
</organism>
<sequence>MRPAWASTDELDDTSYGNTPKDLPGFWPVAVFETVLRKHRNFLNIAFNRHNVRL</sequence>
<gene>
    <name evidence="2" type="ORF">SAMN05443432_102300</name>
</gene>